<dbReference type="AlphaFoldDB" id="A0A4Q7YZX2"/>
<reference evidence="2 3" key="1">
    <citation type="submission" date="2019-02" db="EMBL/GenBank/DDBJ databases">
        <title>Genomic Encyclopedia of Archaeal and Bacterial Type Strains, Phase II (KMG-II): from individual species to whole genera.</title>
        <authorList>
            <person name="Goeker M."/>
        </authorList>
    </citation>
    <scope>NUCLEOTIDE SEQUENCE [LARGE SCALE GENOMIC DNA]</scope>
    <source>
        <strain evidence="2 3">DSM 18101</strain>
    </source>
</reference>
<dbReference type="RefSeq" id="WP_130420865.1">
    <property type="nucleotide sequence ID" value="NZ_SHKW01000001.1"/>
</dbReference>
<protein>
    <submittedName>
        <fullName evidence="2">Uncharacterized protein</fullName>
    </submittedName>
</protein>
<dbReference type="OrthoDB" id="117122at2"/>
<keyword evidence="3" id="KW-1185">Reference proteome</keyword>
<dbReference type="Proteomes" id="UP000292958">
    <property type="component" value="Unassembled WGS sequence"/>
</dbReference>
<evidence type="ECO:0000256" key="1">
    <source>
        <dbReference type="SAM" id="MobiDB-lite"/>
    </source>
</evidence>
<proteinExistence type="predicted"/>
<accession>A0A4Q7YZX2</accession>
<evidence type="ECO:0000313" key="2">
    <source>
        <dbReference type="EMBL" id="RZU42793.1"/>
    </source>
</evidence>
<comment type="caution">
    <text evidence="2">The sequence shown here is derived from an EMBL/GenBank/DDBJ whole genome shotgun (WGS) entry which is preliminary data.</text>
</comment>
<name>A0A4Q7YZX2_9BACT</name>
<feature type="region of interest" description="Disordered" evidence="1">
    <location>
        <begin position="204"/>
        <end position="225"/>
    </location>
</feature>
<gene>
    <name evidence="2" type="ORF">BDD14_4389</name>
</gene>
<evidence type="ECO:0000313" key="3">
    <source>
        <dbReference type="Proteomes" id="UP000292958"/>
    </source>
</evidence>
<dbReference type="EMBL" id="SHKW01000001">
    <property type="protein sequence ID" value="RZU42793.1"/>
    <property type="molecule type" value="Genomic_DNA"/>
</dbReference>
<sequence length="225" mass="24760">MRRHLQLGAVFLLIFVTSGIRAQLQLKHDKPKAEDLSWMWQYTQPADGGNGSGLLNDVRLKALLQAHFTAPQTFWSNGKSLPETIFEFLGQSRSVVADDNRYFVATGCVAQFCPNRGLLWIDVGSAHPLFVFAATNWIAESKATDQAGSTYTLWVFASRALDPAHLPQPLTRSIAPWATEPLADNTVEQIANVILVDPDGQPHPIQPADLGIGQTKKQTEQKANS</sequence>
<organism evidence="2 3">
    <name type="scientific">Edaphobacter modestus</name>
    <dbReference type="NCBI Taxonomy" id="388466"/>
    <lineage>
        <taxon>Bacteria</taxon>
        <taxon>Pseudomonadati</taxon>
        <taxon>Acidobacteriota</taxon>
        <taxon>Terriglobia</taxon>
        <taxon>Terriglobales</taxon>
        <taxon>Acidobacteriaceae</taxon>
        <taxon>Edaphobacter</taxon>
    </lineage>
</organism>